<feature type="non-terminal residue" evidence="2">
    <location>
        <position position="237"/>
    </location>
</feature>
<evidence type="ECO:0000256" key="1">
    <source>
        <dbReference type="SAM" id="Phobius"/>
    </source>
</evidence>
<protein>
    <submittedName>
        <fullName evidence="2">Uncharacterized protein</fullName>
    </submittedName>
</protein>
<reference evidence="2" key="2">
    <citation type="submission" date="2021-08" db="EMBL/GenBank/DDBJ databases">
        <authorList>
            <person name="Gostincar C."/>
            <person name="Sun X."/>
            <person name="Song Z."/>
            <person name="Gunde-Cimerman N."/>
        </authorList>
    </citation>
    <scope>NUCLEOTIDE SEQUENCE</scope>
    <source>
        <strain evidence="2">EXF-9298</strain>
    </source>
</reference>
<dbReference type="Proteomes" id="UP000729357">
    <property type="component" value="Unassembled WGS sequence"/>
</dbReference>
<proteinExistence type="predicted"/>
<name>A0A9P8G6Y0_AURME</name>
<gene>
    <name evidence="2" type="ORF">KCU98_g274</name>
</gene>
<keyword evidence="1" id="KW-1133">Transmembrane helix</keyword>
<feature type="non-terminal residue" evidence="2">
    <location>
        <position position="1"/>
    </location>
</feature>
<keyword evidence="3" id="KW-1185">Reference proteome</keyword>
<evidence type="ECO:0000313" key="2">
    <source>
        <dbReference type="EMBL" id="KAG9991851.1"/>
    </source>
</evidence>
<keyword evidence="1" id="KW-0812">Transmembrane</keyword>
<dbReference type="AlphaFoldDB" id="A0A9P8G6Y0"/>
<feature type="transmembrane region" description="Helical" evidence="1">
    <location>
        <begin position="207"/>
        <end position="225"/>
    </location>
</feature>
<evidence type="ECO:0000313" key="3">
    <source>
        <dbReference type="Proteomes" id="UP000729357"/>
    </source>
</evidence>
<keyword evidence="1" id="KW-0472">Membrane</keyword>
<organism evidence="2 3">
    <name type="scientific">Aureobasidium melanogenum</name>
    <name type="common">Aureobasidium pullulans var. melanogenum</name>
    <dbReference type="NCBI Taxonomy" id="46634"/>
    <lineage>
        <taxon>Eukaryota</taxon>
        <taxon>Fungi</taxon>
        <taxon>Dikarya</taxon>
        <taxon>Ascomycota</taxon>
        <taxon>Pezizomycotina</taxon>
        <taxon>Dothideomycetes</taxon>
        <taxon>Dothideomycetidae</taxon>
        <taxon>Dothideales</taxon>
        <taxon>Saccotheciaceae</taxon>
        <taxon>Aureobasidium</taxon>
    </lineage>
</organism>
<comment type="caution">
    <text evidence="2">The sequence shown here is derived from an EMBL/GenBank/DDBJ whole genome shotgun (WGS) entry which is preliminary data.</text>
</comment>
<accession>A0A9P8G6Y0</accession>
<dbReference type="EMBL" id="JAHFXS010000001">
    <property type="protein sequence ID" value="KAG9991851.1"/>
    <property type="molecule type" value="Genomic_DNA"/>
</dbReference>
<reference evidence="2" key="1">
    <citation type="journal article" date="2021" name="J Fungi (Basel)">
        <title>Virulence traits and population genomics of the black yeast Aureobasidium melanogenum.</title>
        <authorList>
            <person name="Cernosa A."/>
            <person name="Sun X."/>
            <person name="Gostincar C."/>
            <person name="Fang C."/>
            <person name="Gunde-Cimerman N."/>
            <person name="Song Z."/>
        </authorList>
    </citation>
    <scope>NUCLEOTIDE SEQUENCE</scope>
    <source>
        <strain evidence="2">EXF-9298</strain>
    </source>
</reference>
<feature type="transmembrane region" description="Helical" evidence="1">
    <location>
        <begin position="40"/>
        <end position="58"/>
    </location>
</feature>
<sequence length="237" mass="26621">LKGFCRSHCKIRKIQSRPTQLVSVGPTYSFKSLPQSAVDLGSDGLFFFLFSFFFFLAVSDQRTTQPSLPRLTGAVLLDQHIVRCAKRLYSLYRRHGMDKEVTSQSTRSGRHTQGLTTKRRPFMAFVLLLGHHDDCPICAINRFDCCRASLSLRDPSLYHGFVEAPPSWAQSSSLSLPWTKASVLANVSTSRGMVTAKSERIERQRRLILLDVMYTSVLFVSLMTGPRLQGRLSPTGS</sequence>